<proteinExistence type="predicted"/>
<reference evidence="2 3" key="1">
    <citation type="submission" date="2024-09" db="EMBL/GenBank/DDBJ databases">
        <authorList>
            <person name="Lee S.D."/>
        </authorList>
    </citation>
    <scope>NUCLEOTIDE SEQUENCE [LARGE SCALE GENOMIC DNA]</scope>
    <source>
        <strain evidence="2 3">N8-3</strain>
    </source>
</reference>
<evidence type="ECO:0000313" key="2">
    <source>
        <dbReference type="EMBL" id="MFC1416253.1"/>
    </source>
</evidence>
<accession>A0ABV6VRA2</accession>
<feature type="compositionally biased region" description="Basic residues" evidence="1">
    <location>
        <begin position="308"/>
        <end position="331"/>
    </location>
</feature>
<dbReference type="Proteomes" id="UP001592531">
    <property type="component" value="Unassembled WGS sequence"/>
</dbReference>
<evidence type="ECO:0000256" key="1">
    <source>
        <dbReference type="SAM" id="MobiDB-lite"/>
    </source>
</evidence>
<dbReference type="EMBL" id="JBHFAB010000004">
    <property type="protein sequence ID" value="MFC1416253.1"/>
    <property type="molecule type" value="Genomic_DNA"/>
</dbReference>
<dbReference type="Pfam" id="PF10977">
    <property type="entry name" value="DUF2797"/>
    <property type="match status" value="1"/>
</dbReference>
<sequence>MWDQGTALLEWSAPGGGTSRTSPLNIDTDLAFTAGADRRCIGVWRSGRHRHCPMSAPLAPTARTAQCAACQAADRADSIAADTRLHDPRPFAVYLAHHGGAVKVGITAVERGDARLLEQGALASTVISTGALIAARRAEHLLAAALGLPDRMSAARKRLARARPGTAAERAADLLDTAERAGELAWPQGQDRCEPQVRDHTAAYGLPADGLRPTAALLPLAPGDVISGRIACRIGTDFYLDNVSGLVLLDTRLLAGWALGRAEPGTAPTAALEPLAPPGYQEEQDALFGPVRNSHRGRGDAGRGQDHRARRPGRRRPHRAARVHHPCRPPP</sequence>
<dbReference type="RefSeq" id="WP_380533967.1">
    <property type="nucleotide sequence ID" value="NZ_JBHFAB010000004.1"/>
</dbReference>
<feature type="compositionally biased region" description="Basic and acidic residues" evidence="1">
    <location>
        <begin position="297"/>
        <end position="307"/>
    </location>
</feature>
<protein>
    <submittedName>
        <fullName evidence="2">DUF2797 domain-containing protein</fullName>
    </submittedName>
</protein>
<gene>
    <name evidence="2" type="ORF">ACEZDE_06305</name>
</gene>
<dbReference type="InterPro" id="IPR021246">
    <property type="entry name" value="DUF2797"/>
</dbReference>
<comment type="caution">
    <text evidence="2">The sequence shown here is derived from an EMBL/GenBank/DDBJ whole genome shotgun (WGS) entry which is preliminary data.</text>
</comment>
<keyword evidence="3" id="KW-1185">Reference proteome</keyword>
<name>A0ABV6VRA2_9ACTN</name>
<feature type="region of interest" description="Disordered" evidence="1">
    <location>
        <begin position="268"/>
        <end position="331"/>
    </location>
</feature>
<organism evidence="2 3">
    <name type="scientific">Streptacidiphilus cavernicola</name>
    <dbReference type="NCBI Taxonomy" id="3342716"/>
    <lineage>
        <taxon>Bacteria</taxon>
        <taxon>Bacillati</taxon>
        <taxon>Actinomycetota</taxon>
        <taxon>Actinomycetes</taxon>
        <taxon>Kitasatosporales</taxon>
        <taxon>Streptomycetaceae</taxon>
        <taxon>Streptacidiphilus</taxon>
    </lineage>
</organism>
<evidence type="ECO:0000313" key="3">
    <source>
        <dbReference type="Proteomes" id="UP001592531"/>
    </source>
</evidence>